<evidence type="ECO:0000313" key="2">
    <source>
        <dbReference type="Proteomes" id="UP000266305"/>
    </source>
</evidence>
<accession>A0AAX1UN10</accession>
<evidence type="ECO:0008006" key="3">
    <source>
        <dbReference type="Google" id="ProtNLM"/>
    </source>
</evidence>
<dbReference type="AlphaFoldDB" id="A0AAX1UN10"/>
<comment type="caution">
    <text evidence="1">The sequence shown here is derived from an EMBL/GenBank/DDBJ whole genome shotgun (WGS) entry which is preliminary data.</text>
</comment>
<organism evidence="1 2">
    <name type="scientific">Cereibacter sphaeroides</name>
    <name type="common">Rhodobacter sphaeroides</name>
    <dbReference type="NCBI Taxonomy" id="1063"/>
    <lineage>
        <taxon>Bacteria</taxon>
        <taxon>Pseudomonadati</taxon>
        <taxon>Pseudomonadota</taxon>
        <taxon>Alphaproteobacteria</taxon>
        <taxon>Rhodobacterales</taxon>
        <taxon>Paracoccaceae</taxon>
        <taxon>Cereibacter</taxon>
    </lineage>
</organism>
<dbReference type="RefSeq" id="WP_118999707.1">
    <property type="nucleotide sequence ID" value="NZ_QWGP01000005.1"/>
</dbReference>
<reference evidence="1 2" key="1">
    <citation type="submission" date="2018-08" db="EMBL/GenBank/DDBJ databases">
        <title>Draft genome sequence of Rhodobacter sphaeroides FY.</title>
        <authorList>
            <person name="Rayyan A."/>
            <person name="Meyer T.E."/>
            <person name="Kyndt J.A."/>
        </authorList>
    </citation>
    <scope>NUCLEOTIDE SEQUENCE [LARGE SCALE GENOMIC DNA]</scope>
    <source>
        <strain evidence="1 2">FY</strain>
    </source>
</reference>
<proteinExistence type="predicted"/>
<dbReference type="Proteomes" id="UP000266305">
    <property type="component" value="Unassembled WGS sequence"/>
</dbReference>
<sequence length="85" mass="9546">MTSRDRILKAFWHRSRKTFVPLLTREIEARVRPIAPHDLRSAIHHLVTGGLIKGARTNDNVDGFAYEVTEAGREEVAKIVGRVAA</sequence>
<evidence type="ECO:0000313" key="1">
    <source>
        <dbReference type="EMBL" id="RHZ96480.1"/>
    </source>
</evidence>
<name>A0AAX1UN10_CERSP</name>
<dbReference type="EMBL" id="QWGP01000005">
    <property type="protein sequence ID" value="RHZ96480.1"/>
    <property type="molecule type" value="Genomic_DNA"/>
</dbReference>
<protein>
    <recommendedName>
        <fullName evidence="3">Transcriptional regulator</fullName>
    </recommendedName>
</protein>
<gene>
    <name evidence="1" type="ORF">D1114_07155</name>
</gene>